<evidence type="ECO:0000313" key="2">
    <source>
        <dbReference type="EMBL" id="GIX85362.1"/>
    </source>
</evidence>
<evidence type="ECO:0000256" key="1">
    <source>
        <dbReference type="SAM" id="Coils"/>
    </source>
</evidence>
<comment type="caution">
    <text evidence="2">The sequence shown here is derived from an EMBL/GenBank/DDBJ whole genome shotgun (WGS) entry which is preliminary data.</text>
</comment>
<proteinExistence type="predicted"/>
<gene>
    <name evidence="2" type="ORF">CDAR_264681</name>
</gene>
<sequence length="453" mass="51369">MIVEGTATASEASKNIVEITNRSDGRHSTEMLSCFKKKFEPGSDDSHSSFASYVKKRKDVMQKILLCNKESPASVPLSISVSTASDVTACSAENCTSANQKLFDTFVRSVYKLNETITSVNRRIALEIAGIEKLHSSVKKLNKTSKILKFSKKALGKNQDHGKDSQTLKYAQQELSYASESASEFMSSYWRNLSRLSSNKSRDETSASEFRSPDLWNLSRQSPDMSRDLLSASEFMSPDLWNLSRQSPDMSRDLLSASEFMSPDLMNLPRQLSDMLRDQMSASDMSSALKNLSRQASGMSRDQMCDTENHSESEILTKLKFAVEKIERQNEILNSDGSVLEKKVKKITSTTSELYSLEDCENHLVQIEDLYSDMEIILKDTEELLSTYNEYNEMSFLEDPDFVENNSLLHESFQVSKLRLGLTYMHFSEKFAQFMSHKNELELLRSVFKESLS</sequence>
<accession>A0AAV4NQA3</accession>
<dbReference type="EMBL" id="BPLQ01001782">
    <property type="protein sequence ID" value="GIX85362.1"/>
    <property type="molecule type" value="Genomic_DNA"/>
</dbReference>
<keyword evidence="3" id="KW-1185">Reference proteome</keyword>
<reference evidence="2 3" key="1">
    <citation type="submission" date="2021-06" db="EMBL/GenBank/DDBJ databases">
        <title>Caerostris darwini draft genome.</title>
        <authorList>
            <person name="Kono N."/>
            <person name="Arakawa K."/>
        </authorList>
    </citation>
    <scope>NUCLEOTIDE SEQUENCE [LARGE SCALE GENOMIC DNA]</scope>
</reference>
<feature type="coiled-coil region" evidence="1">
    <location>
        <begin position="316"/>
        <end position="343"/>
    </location>
</feature>
<protein>
    <submittedName>
        <fullName evidence="2">Uncharacterized protein</fullName>
    </submittedName>
</protein>
<evidence type="ECO:0000313" key="3">
    <source>
        <dbReference type="Proteomes" id="UP001054837"/>
    </source>
</evidence>
<organism evidence="2 3">
    <name type="scientific">Caerostris darwini</name>
    <dbReference type="NCBI Taxonomy" id="1538125"/>
    <lineage>
        <taxon>Eukaryota</taxon>
        <taxon>Metazoa</taxon>
        <taxon>Ecdysozoa</taxon>
        <taxon>Arthropoda</taxon>
        <taxon>Chelicerata</taxon>
        <taxon>Arachnida</taxon>
        <taxon>Araneae</taxon>
        <taxon>Araneomorphae</taxon>
        <taxon>Entelegynae</taxon>
        <taxon>Araneoidea</taxon>
        <taxon>Araneidae</taxon>
        <taxon>Caerostris</taxon>
    </lineage>
</organism>
<name>A0AAV4NQA3_9ARAC</name>
<dbReference type="AlphaFoldDB" id="A0AAV4NQA3"/>
<dbReference type="Proteomes" id="UP001054837">
    <property type="component" value="Unassembled WGS sequence"/>
</dbReference>
<keyword evidence="1" id="KW-0175">Coiled coil</keyword>